<evidence type="ECO:0000313" key="4">
    <source>
        <dbReference type="Proteomes" id="UP000825258"/>
    </source>
</evidence>
<feature type="transmembrane region" description="Helical" evidence="1">
    <location>
        <begin position="7"/>
        <end position="28"/>
    </location>
</feature>
<evidence type="ECO:0000259" key="2">
    <source>
        <dbReference type="Pfam" id="PF22827"/>
    </source>
</evidence>
<keyword evidence="4" id="KW-1185">Reference proteome</keyword>
<feature type="transmembrane region" description="Helical" evidence="1">
    <location>
        <begin position="34"/>
        <end position="56"/>
    </location>
</feature>
<sequence length="62" mass="7162">MNSKYKLPLVLFLVGMIFSILGALFKMMHWMGAHYLLIFGMLTEAFALIVLIFAILRKDKLK</sequence>
<dbReference type="RefSeq" id="WP_221258277.1">
    <property type="nucleotide sequence ID" value="NZ_AP024749.1"/>
</dbReference>
<evidence type="ECO:0000256" key="1">
    <source>
        <dbReference type="SAM" id="Phobius"/>
    </source>
</evidence>
<dbReference type="InterPro" id="IPR055087">
    <property type="entry name" value="GldL-like_N"/>
</dbReference>
<accession>A0ABM7S8Z7</accession>
<keyword evidence="1" id="KW-0812">Transmembrane</keyword>
<gene>
    <name evidence="3" type="ORF">KK2020170_20530</name>
</gene>
<name>A0ABM7S8Z7_9FLAO</name>
<evidence type="ECO:0000313" key="3">
    <source>
        <dbReference type="EMBL" id="BCY29185.1"/>
    </source>
</evidence>
<keyword evidence="1" id="KW-0472">Membrane</keyword>
<proteinExistence type="predicted"/>
<protein>
    <recommendedName>
        <fullName evidence="2">Gliding motility protein GldL-like N-terminal domain-containing protein</fullName>
    </recommendedName>
</protein>
<dbReference type="EMBL" id="AP024749">
    <property type="protein sequence ID" value="BCY29185.1"/>
    <property type="molecule type" value="Genomic_DNA"/>
</dbReference>
<dbReference type="Pfam" id="PF22827">
    <property type="entry name" value="GldL_N"/>
    <property type="match status" value="1"/>
</dbReference>
<reference evidence="3 4" key="1">
    <citation type="submission" date="2021-06" db="EMBL/GenBank/DDBJ databases">
        <title>Whole genome sequences of Flavobacterium sp. KK2020170 and assembly.</title>
        <authorList>
            <person name="Kitahara K."/>
            <person name="Miyoshi S."/>
            <person name="Uesaka K."/>
        </authorList>
    </citation>
    <scope>NUCLEOTIDE SEQUENCE [LARGE SCALE GENOMIC DNA]</scope>
    <source>
        <strain evidence="3 4">KK2020170</strain>
    </source>
</reference>
<organism evidence="3 4">
    <name type="scientific">Flavobacterium okayamense</name>
    <dbReference type="NCBI Taxonomy" id="2830782"/>
    <lineage>
        <taxon>Bacteria</taxon>
        <taxon>Pseudomonadati</taxon>
        <taxon>Bacteroidota</taxon>
        <taxon>Flavobacteriia</taxon>
        <taxon>Flavobacteriales</taxon>
        <taxon>Flavobacteriaceae</taxon>
        <taxon>Flavobacterium</taxon>
    </lineage>
</organism>
<dbReference type="Proteomes" id="UP000825258">
    <property type="component" value="Chromosome"/>
</dbReference>
<keyword evidence="1" id="KW-1133">Transmembrane helix</keyword>
<feature type="domain" description="Gliding motility protein GldL-like N-terminal" evidence="2">
    <location>
        <begin position="20"/>
        <end position="56"/>
    </location>
</feature>